<name>A0A1I0ERR3_9FIRM</name>
<dbReference type="Proteomes" id="UP000199800">
    <property type="component" value="Unassembled WGS sequence"/>
</dbReference>
<dbReference type="PANTHER" id="PTHR42733:SF2">
    <property type="entry name" value="DJ-1_THIJ_PFPI FAMILY PROTEIN"/>
    <property type="match status" value="1"/>
</dbReference>
<dbReference type="GO" id="GO:0008233">
    <property type="term" value="F:peptidase activity"/>
    <property type="evidence" value="ECO:0007669"/>
    <property type="project" value="UniProtKB-KW"/>
</dbReference>
<dbReference type="SUPFAM" id="SSF52317">
    <property type="entry name" value="Class I glutamine amidotransferase-like"/>
    <property type="match status" value="1"/>
</dbReference>
<dbReference type="STRING" id="29364.SAMN04487772_12421"/>
<evidence type="ECO:0000313" key="4">
    <source>
        <dbReference type="Proteomes" id="UP000199800"/>
    </source>
</evidence>
<gene>
    <name evidence="3" type="ORF">SAMN04487772_12421</name>
</gene>
<dbReference type="CDD" id="cd03169">
    <property type="entry name" value="GATase1_PfpI_1"/>
    <property type="match status" value="1"/>
</dbReference>
<evidence type="ECO:0000313" key="3">
    <source>
        <dbReference type="EMBL" id="SET48105.1"/>
    </source>
</evidence>
<keyword evidence="3" id="KW-0378">Hydrolase</keyword>
<keyword evidence="4" id="KW-1185">Reference proteome</keyword>
<evidence type="ECO:0000259" key="2">
    <source>
        <dbReference type="Pfam" id="PF01965"/>
    </source>
</evidence>
<dbReference type="InterPro" id="IPR002818">
    <property type="entry name" value="DJ-1/PfpI"/>
</dbReference>
<dbReference type="PANTHER" id="PTHR42733">
    <property type="entry name" value="DJ-1 PROTEIN"/>
    <property type="match status" value="1"/>
</dbReference>
<dbReference type="InterPro" id="IPR006286">
    <property type="entry name" value="C56_PfpI-like"/>
</dbReference>
<protein>
    <submittedName>
        <fullName evidence="3">Protease I</fullName>
    </submittedName>
</protein>
<dbReference type="NCBIfam" id="TIGR01382">
    <property type="entry name" value="PfpI"/>
    <property type="match status" value="1"/>
</dbReference>
<dbReference type="InterPro" id="IPR029062">
    <property type="entry name" value="Class_I_gatase-like"/>
</dbReference>
<sequence>MKKILLLAGDFTEDYETMVPFQLLQTLGFQVDAICPDKKAGDMICTAIHDFEGEQTYSEKRGHNFMINKSFDEVNVEEYDGLYISGGRSPEYLRLDKRVVDIVCYFLNENKPIGAVCHGPQLLVATGLLKGRKLTAYPSVAPEITAAGGEFVDVEGDVAITDGNLVTSQSWAAHISIFKAFLSILGVKVKL</sequence>
<dbReference type="Gene3D" id="3.40.50.880">
    <property type="match status" value="1"/>
</dbReference>
<dbReference type="PROSITE" id="PS51276">
    <property type="entry name" value="PEPTIDASE_C56_PFPI"/>
    <property type="match status" value="1"/>
</dbReference>
<proteinExistence type="inferred from homology"/>
<dbReference type="AlphaFoldDB" id="A0A1I0ERR3"/>
<dbReference type="Pfam" id="PF01965">
    <property type="entry name" value="DJ-1_PfpI"/>
    <property type="match status" value="1"/>
</dbReference>
<dbReference type="EMBL" id="FOHN01000024">
    <property type="protein sequence ID" value="SET48105.1"/>
    <property type="molecule type" value="Genomic_DNA"/>
</dbReference>
<dbReference type="RefSeq" id="WP_092478607.1">
    <property type="nucleotide sequence ID" value="NZ_FOHN01000024.1"/>
</dbReference>
<dbReference type="GO" id="GO:0006508">
    <property type="term" value="P:proteolysis"/>
    <property type="evidence" value="ECO:0007669"/>
    <property type="project" value="UniProtKB-KW"/>
</dbReference>
<dbReference type="OrthoDB" id="9800516at2"/>
<reference evidence="3 4" key="1">
    <citation type="submission" date="2016-10" db="EMBL/GenBank/DDBJ databases">
        <authorList>
            <person name="de Groot N.N."/>
        </authorList>
    </citation>
    <scope>NUCLEOTIDE SEQUENCE [LARGE SCALE GENOMIC DNA]</scope>
    <source>
        <strain evidence="3 4">DSM 1801</strain>
    </source>
</reference>
<feature type="domain" description="DJ-1/PfpI" evidence="2">
    <location>
        <begin position="2"/>
        <end position="182"/>
    </location>
</feature>
<evidence type="ECO:0000256" key="1">
    <source>
        <dbReference type="ARBA" id="ARBA00008542"/>
    </source>
</evidence>
<keyword evidence="3" id="KW-0645">Protease</keyword>
<comment type="similarity">
    <text evidence="1">Belongs to the peptidase C56 family.</text>
</comment>
<organism evidence="3 4">
    <name type="scientific">[Clostridium] polysaccharolyticum</name>
    <dbReference type="NCBI Taxonomy" id="29364"/>
    <lineage>
        <taxon>Bacteria</taxon>
        <taxon>Bacillati</taxon>
        <taxon>Bacillota</taxon>
        <taxon>Clostridia</taxon>
        <taxon>Lachnospirales</taxon>
        <taxon>Lachnospiraceae</taxon>
    </lineage>
</organism>
<accession>A0A1I0ERR3</accession>